<keyword evidence="3 6" id="KW-0812">Transmembrane</keyword>
<protein>
    <submittedName>
        <fullName evidence="7">FUSC family protein</fullName>
    </submittedName>
</protein>
<dbReference type="EMBL" id="JAVFKP010000004">
    <property type="protein sequence ID" value="MDQ4627739.1"/>
    <property type="molecule type" value="Genomic_DNA"/>
</dbReference>
<evidence type="ECO:0000256" key="3">
    <source>
        <dbReference type="ARBA" id="ARBA00022692"/>
    </source>
</evidence>
<dbReference type="InterPro" id="IPR006726">
    <property type="entry name" value="PHBA_efflux_AaeB/fusaric-R"/>
</dbReference>
<evidence type="ECO:0000313" key="8">
    <source>
        <dbReference type="Proteomes" id="UP001237592"/>
    </source>
</evidence>
<keyword evidence="2" id="KW-1003">Cell membrane</keyword>
<feature type="transmembrane region" description="Helical" evidence="6">
    <location>
        <begin position="520"/>
        <end position="543"/>
    </location>
</feature>
<keyword evidence="8" id="KW-1185">Reference proteome</keyword>
<feature type="transmembrane region" description="Helical" evidence="6">
    <location>
        <begin position="158"/>
        <end position="184"/>
    </location>
</feature>
<dbReference type="RefSeq" id="WP_307779734.1">
    <property type="nucleotide sequence ID" value="NZ_JAVFKP010000004.1"/>
</dbReference>
<feature type="transmembrane region" description="Helical" evidence="6">
    <location>
        <begin position="135"/>
        <end position="152"/>
    </location>
</feature>
<accession>A0ABU0XW30</accession>
<keyword evidence="5 6" id="KW-0472">Membrane</keyword>
<dbReference type="PANTHER" id="PTHR30509:SF40">
    <property type="entry name" value="BLR3852 PROTEIN"/>
    <property type="match status" value="1"/>
</dbReference>
<feature type="transmembrane region" description="Helical" evidence="6">
    <location>
        <begin position="446"/>
        <end position="465"/>
    </location>
</feature>
<organism evidence="7 8">
    <name type="scientific">Janthinobacterium lividum</name>
    <dbReference type="NCBI Taxonomy" id="29581"/>
    <lineage>
        <taxon>Bacteria</taxon>
        <taxon>Pseudomonadati</taxon>
        <taxon>Pseudomonadota</taxon>
        <taxon>Betaproteobacteria</taxon>
        <taxon>Burkholderiales</taxon>
        <taxon>Oxalobacteraceae</taxon>
        <taxon>Janthinobacterium</taxon>
    </lineage>
</organism>
<reference evidence="7 8" key="1">
    <citation type="submission" date="2023-08" db="EMBL/GenBank/DDBJ databases">
        <title>Draft genome sequence of Janthinobacterium lividum.</title>
        <authorList>
            <person name="Chun B.H."/>
            <person name="Lee Y."/>
        </authorList>
    </citation>
    <scope>NUCLEOTIDE SEQUENCE [LARGE SCALE GENOMIC DNA]</scope>
    <source>
        <strain evidence="7 8">AMJK</strain>
    </source>
</reference>
<dbReference type="Pfam" id="PF04632">
    <property type="entry name" value="FUSC"/>
    <property type="match status" value="1"/>
</dbReference>
<sequence>MTPATATKFTHGPLTRAAHWLALALQDWRATEGERWIYVGKTLIASFCALWLAYRLGLDSPSTAMTTTIILALPSSGMVLEKSFYRLCGTLLGCTAALTLIGLFPQQPVLLFAGLALWVGLCTSGSALHRNAQSYVYVLAGYTACMIVLPAIEQPMQVFALAVTRVAEVSLGIICSAAVSSVLLPRHQGTQVMRTVQARYGKFLTFCQDVLQQKLTPAQVELTHLQFAADVAALELGRSAALFEVTSKVSHVRAQNRKLHAFNATFMTALTTFYTFHRLFDRLQRDGETQVMQACAPLYAIVAEALQATPSQDSLDTMQLHLQTALAQARSDIDGATIAHAQRIDFDTVCELLERFARDMSRFHEVYFSLAHDTPLEISTPQAYAPKTPPALVIASGARAAISLALLALGAYFLAWPYASTAMLMAAVFCALASSSPRPIMMIRQVLAGFLIAMPLSLVCVYFVLVHGDGFPMLVLSFAPFLAVGLYLMTNPAKLGVGLGVSTFITQMAPTNLMHVDGAAFLNTGMALIVGLMLAALVFAVLLPEHTMGHKDHIGRALWREALHACTAPARRVKHRFDNRVRDLLSQLNAAAGPAPGEAARAVVRQALTLLEIGHSVIELRELIATARPGPTRHALQQCVDHIAAWLRTRSDTALQAALAATLQAGAVVRAAQTEAGATPERKQEQDLRLHTALADLHSIYTSLLDHMAPGAGDHHAA</sequence>
<dbReference type="Proteomes" id="UP001237592">
    <property type="component" value="Unassembled WGS sequence"/>
</dbReference>
<dbReference type="PANTHER" id="PTHR30509">
    <property type="entry name" value="P-HYDROXYBENZOIC ACID EFFLUX PUMP SUBUNIT-RELATED"/>
    <property type="match status" value="1"/>
</dbReference>
<proteinExistence type="predicted"/>
<keyword evidence="4 6" id="KW-1133">Transmembrane helix</keyword>
<feature type="transmembrane region" description="Helical" evidence="6">
    <location>
        <begin position="110"/>
        <end position="128"/>
    </location>
</feature>
<comment type="caution">
    <text evidence="7">The sequence shown here is derived from an EMBL/GenBank/DDBJ whole genome shotgun (WGS) entry which is preliminary data.</text>
</comment>
<feature type="transmembrane region" description="Helical" evidence="6">
    <location>
        <begin position="36"/>
        <end position="54"/>
    </location>
</feature>
<evidence type="ECO:0000256" key="6">
    <source>
        <dbReference type="SAM" id="Phobius"/>
    </source>
</evidence>
<evidence type="ECO:0000256" key="4">
    <source>
        <dbReference type="ARBA" id="ARBA00022989"/>
    </source>
</evidence>
<evidence type="ECO:0000256" key="2">
    <source>
        <dbReference type="ARBA" id="ARBA00022475"/>
    </source>
</evidence>
<feature type="transmembrane region" description="Helical" evidence="6">
    <location>
        <begin position="87"/>
        <end position="104"/>
    </location>
</feature>
<evidence type="ECO:0000256" key="5">
    <source>
        <dbReference type="ARBA" id="ARBA00023136"/>
    </source>
</evidence>
<feature type="transmembrane region" description="Helical" evidence="6">
    <location>
        <begin position="60"/>
        <end position="80"/>
    </location>
</feature>
<name>A0ABU0XW30_9BURK</name>
<comment type="subcellular location">
    <subcellularLocation>
        <location evidence="1">Cell membrane</location>
        <topology evidence="1">Multi-pass membrane protein</topology>
    </subcellularLocation>
</comment>
<feature type="transmembrane region" description="Helical" evidence="6">
    <location>
        <begin position="415"/>
        <end position="434"/>
    </location>
</feature>
<evidence type="ECO:0000313" key="7">
    <source>
        <dbReference type="EMBL" id="MDQ4627739.1"/>
    </source>
</evidence>
<gene>
    <name evidence="7" type="ORF">RB624_17755</name>
</gene>
<evidence type="ECO:0000256" key="1">
    <source>
        <dbReference type="ARBA" id="ARBA00004651"/>
    </source>
</evidence>